<reference evidence="1" key="1">
    <citation type="submission" date="2023-05" db="EMBL/GenBank/DDBJ databases">
        <title>High-quality long-read genome of Scophthalmus maximus.</title>
        <authorList>
            <person name="Lien S."/>
            <person name="Martinez P."/>
        </authorList>
    </citation>
    <scope>NUCLEOTIDE SEQUENCE [LARGE SCALE GENOMIC DNA]</scope>
</reference>
<dbReference type="Proteomes" id="UP000694558">
    <property type="component" value="Chromosome 5"/>
</dbReference>
<accession>A0A8D3AJE4</accession>
<evidence type="ECO:0000313" key="1">
    <source>
        <dbReference type="Ensembl" id="ENSSMAP00000019165.2"/>
    </source>
</evidence>
<reference evidence="1" key="2">
    <citation type="submission" date="2025-08" db="UniProtKB">
        <authorList>
            <consortium name="Ensembl"/>
        </authorList>
    </citation>
    <scope>IDENTIFICATION</scope>
</reference>
<proteinExistence type="predicted"/>
<dbReference type="AlphaFoldDB" id="A0A8D3AJE4"/>
<name>A0A8D3AJE4_SCOMX</name>
<protein>
    <submittedName>
        <fullName evidence="1">Uncharacterized protein</fullName>
    </submittedName>
</protein>
<sequence>MLSLVIEGKSAGIINNTRDDCCIPVAEWNAAIFFFGKHKHIFLFVCLFIWSRHNLRTQHDLTPSLSPKPRECGWRRHTPAERLSTARPPPSPTSHFACLCNPWL</sequence>
<evidence type="ECO:0000313" key="2">
    <source>
        <dbReference type="Proteomes" id="UP000694558"/>
    </source>
</evidence>
<dbReference type="Ensembl" id="ENSSMAT00000019405.2">
    <property type="protein sequence ID" value="ENSSMAP00000019165.2"/>
    <property type="gene ID" value="ENSSMAG00000011754.2"/>
</dbReference>
<organism evidence="1 2">
    <name type="scientific">Scophthalmus maximus</name>
    <name type="common">Turbot</name>
    <name type="synonym">Psetta maxima</name>
    <dbReference type="NCBI Taxonomy" id="52904"/>
    <lineage>
        <taxon>Eukaryota</taxon>
        <taxon>Metazoa</taxon>
        <taxon>Chordata</taxon>
        <taxon>Craniata</taxon>
        <taxon>Vertebrata</taxon>
        <taxon>Euteleostomi</taxon>
        <taxon>Actinopterygii</taxon>
        <taxon>Neopterygii</taxon>
        <taxon>Teleostei</taxon>
        <taxon>Neoteleostei</taxon>
        <taxon>Acanthomorphata</taxon>
        <taxon>Carangaria</taxon>
        <taxon>Pleuronectiformes</taxon>
        <taxon>Pleuronectoidei</taxon>
        <taxon>Scophthalmidae</taxon>
        <taxon>Scophthalmus</taxon>
    </lineage>
</organism>